<feature type="compositionally biased region" description="Acidic residues" evidence="5">
    <location>
        <begin position="935"/>
        <end position="947"/>
    </location>
</feature>
<dbReference type="AlphaFoldDB" id="A0ABD3R0U1"/>
<dbReference type="Pfam" id="PF00533">
    <property type="entry name" value="BRCT"/>
    <property type="match status" value="1"/>
</dbReference>
<dbReference type="SMART" id="SM00382">
    <property type="entry name" value="AAA"/>
    <property type="match status" value="1"/>
</dbReference>
<dbReference type="Gene3D" id="3.40.50.300">
    <property type="entry name" value="P-loop containing nucleotide triphosphate hydrolases"/>
    <property type="match status" value="1"/>
</dbReference>
<feature type="region of interest" description="Disordered" evidence="5">
    <location>
        <begin position="347"/>
        <end position="385"/>
    </location>
</feature>
<feature type="region of interest" description="Disordered" evidence="5">
    <location>
        <begin position="916"/>
        <end position="947"/>
    </location>
</feature>
<evidence type="ECO:0000256" key="2">
    <source>
        <dbReference type="ARBA" id="ARBA00020401"/>
    </source>
</evidence>
<dbReference type="CDD" id="cd00009">
    <property type="entry name" value="AAA"/>
    <property type="match status" value="1"/>
</dbReference>
<comment type="similarity">
    <text evidence="1 4">Belongs to the activator 1 large subunit family.</text>
</comment>
<evidence type="ECO:0000313" key="7">
    <source>
        <dbReference type="EMBL" id="KAL3806187.1"/>
    </source>
</evidence>
<protein>
    <recommendedName>
        <fullName evidence="2 4">Replication factor C subunit 1</fullName>
    </recommendedName>
</protein>
<dbReference type="GO" id="GO:0006260">
    <property type="term" value="P:DNA replication"/>
    <property type="evidence" value="ECO:0007669"/>
    <property type="project" value="UniProtKB-KW"/>
</dbReference>
<keyword evidence="4" id="KW-0539">Nucleus</keyword>
<feature type="region of interest" description="Disordered" evidence="5">
    <location>
        <begin position="191"/>
        <end position="229"/>
    </location>
</feature>
<dbReference type="Gene3D" id="1.20.272.10">
    <property type="match status" value="1"/>
</dbReference>
<dbReference type="Pfam" id="PF25361">
    <property type="entry name" value="AAA_lid_RFC1"/>
    <property type="match status" value="1"/>
</dbReference>
<dbReference type="InterPro" id="IPR001357">
    <property type="entry name" value="BRCT_dom"/>
</dbReference>
<dbReference type="InterPro" id="IPR027417">
    <property type="entry name" value="P-loop_NTPase"/>
</dbReference>
<feature type="region of interest" description="Disordered" evidence="5">
    <location>
        <begin position="291"/>
        <end position="311"/>
    </location>
</feature>
<dbReference type="PANTHER" id="PTHR23389:SF6">
    <property type="entry name" value="REPLICATION FACTOR C SUBUNIT 1"/>
    <property type="match status" value="1"/>
</dbReference>
<organism evidence="7 8">
    <name type="scientific">Cyclostephanos tholiformis</name>
    <dbReference type="NCBI Taxonomy" id="382380"/>
    <lineage>
        <taxon>Eukaryota</taxon>
        <taxon>Sar</taxon>
        <taxon>Stramenopiles</taxon>
        <taxon>Ochrophyta</taxon>
        <taxon>Bacillariophyta</taxon>
        <taxon>Coscinodiscophyceae</taxon>
        <taxon>Thalassiosirophycidae</taxon>
        <taxon>Stephanodiscales</taxon>
        <taxon>Stephanodiscaceae</taxon>
        <taxon>Cyclostephanos</taxon>
    </lineage>
</organism>
<comment type="subcellular location">
    <subcellularLocation>
        <location evidence="4">Nucleus</location>
    </subcellularLocation>
</comment>
<feature type="compositionally biased region" description="Polar residues" evidence="5">
    <location>
        <begin position="294"/>
        <end position="305"/>
    </location>
</feature>
<keyword evidence="4" id="KW-0067">ATP-binding</keyword>
<dbReference type="GO" id="GO:0005634">
    <property type="term" value="C:nucleus"/>
    <property type="evidence" value="ECO:0007669"/>
    <property type="project" value="UniProtKB-SubCell"/>
</dbReference>
<feature type="compositionally biased region" description="Polar residues" evidence="5">
    <location>
        <begin position="353"/>
        <end position="375"/>
    </location>
</feature>
<dbReference type="Pfam" id="PF08519">
    <property type="entry name" value="RFC1"/>
    <property type="match status" value="1"/>
</dbReference>
<feature type="region of interest" description="Disordered" evidence="5">
    <location>
        <begin position="1"/>
        <end position="24"/>
    </location>
</feature>
<evidence type="ECO:0000256" key="5">
    <source>
        <dbReference type="SAM" id="MobiDB-lite"/>
    </source>
</evidence>
<dbReference type="EMBL" id="JALLPB020000867">
    <property type="protein sequence ID" value="KAL3806187.1"/>
    <property type="molecule type" value="Genomic_DNA"/>
</dbReference>
<proteinExistence type="inferred from homology"/>
<dbReference type="Proteomes" id="UP001530377">
    <property type="component" value="Unassembled WGS sequence"/>
</dbReference>
<gene>
    <name evidence="7" type="ORF">ACHAXA_011736</name>
</gene>
<evidence type="ECO:0000259" key="6">
    <source>
        <dbReference type="SMART" id="SM00382"/>
    </source>
</evidence>
<evidence type="ECO:0000256" key="3">
    <source>
        <dbReference type="ARBA" id="ARBA00022705"/>
    </source>
</evidence>
<reference evidence="7 8" key="1">
    <citation type="submission" date="2024-10" db="EMBL/GenBank/DDBJ databases">
        <title>Updated reference genomes for cyclostephanoid diatoms.</title>
        <authorList>
            <person name="Roberts W.R."/>
            <person name="Alverson A.J."/>
        </authorList>
    </citation>
    <scope>NUCLEOTIDE SEQUENCE [LARGE SCALE GENOMIC DNA]</scope>
    <source>
        <strain evidence="7 8">AJA228-03</strain>
    </source>
</reference>
<dbReference type="InterPro" id="IPR013725">
    <property type="entry name" value="DNA_replication_fac_RFC1_C"/>
</dbReference>
<feature type="compositionally biased region" description="Basic and acidic residues" evidence="5">
    <location>
        <begin position="218"/>
        <end position="227"/>
    </location>
</feature>
<sequence>MKVATTTTTMKKTTTTTKPPKYHPPSSKIALHIPYLLKTGLVDPIHATADALPKLPMNDDFPNFSIDGMASNCLEGLTFVFTGILSTCPNDNVVRKTNTDLMASSPSKGDYYASRTMHDAGSVDELSREAAIDVIKCLGGRVTTAVSGRTDYLIAGNVLEDGRDVEEGSKYRKCVEMWGIWRDKHRAEYVSAGNDDDDDGDENETKTKIGKKKRQQTKRKDGSKDGDPNTLVEVIRGIREFYGMVVYLSEWKGGRTTATTVATTSAAAVEVEGNDESKSGPSSSMVAAAALAPTSGSNRTSTSNPYIVRNPPPSTVVANPYARATVANPYAARPSTSSSTTAAMSNPYAKKAMSSSSLPSNDGNAQHRQQSTAKSNIIKAPLHPGSGKELGINSLWADKYAPSHSSDILGNADSVVKLSKWLSSWERTFNGSNKSKSLGGPNGPFKAALLSGPPGIGKTTTATLVARESGRDVLELNASDARSKKALNEALGDVTGSQVLSFDNMGRDDDQIKKSCQRRCIVMDEVDGMGAGDRSGMSELIQMIKKSKVPIICICNDRSSPKMKTLVQYCLDLRYRRPTKMVIARRAIEIGRLEGMHVEINAAEAMAESCGNDIRQVLNSLQMWSCNKRKANCGGSADSETYMTYRDLKERQHEINKDEVLRVSMFDACRSIVEGSRGLAGADSKAVTASLMKRTDAFFVDYMMMGLMVHQNYLKVCMGGYSSAKLGGDADVEVGALDQIYEATAAMSDFGMCEESLRGGDQNWSLLPLCSVLAVKVGYHAGGPTGGFLPGYPEFAGWLGKNSTRNKKIRLLQEFRRHMNYKISADAPELRMNYLPIIRQQLEALLFHQDGAKVNDAISLMDDYGLDRDDVFENLDEFLFNSKEHKVKKFGDLDSKSKSAFTRAYNSIAHKAQALVSEQGAEKTGRKKTAGGGGEMEDTVELDVVDDDKAIEEESDDDDDEEELEALKKTFLKKGNAKGASKANGKKGNKK</sequence>
<dbReference type="Gene3D" id="3.40.50.10190">
    <property type="entry name" value="BRCT domain"/>
    <property type="match status" value="1"/>
</dbReference>
<accession>A0ABD3R0U1</accession>
<feature type="compositionally biased region" description="Basic residues" evidence="5">
    <location>
        <begin position="208"/>
        <end position="217"/>
    </location>
</feature>
<dbReference type="InterPro" id="IPR008921">
    <property type="entry name" value="DNA_pol3_clamp-load_cplx_C"/>
</dbReference>
<dbReference type="PIRSF" id="PIRSF036578">
    <property type="entry name" value="RFC1"/>
    <property type="match status" value="1"/>
</dbReference>
<evidence type="ECO:0000256" key="4">
    <source>
        <dbReference type="PIRNR" id="PIRNR036578"/>
    </source>
</evidence>
<keyword evidence="3 4" id="KW-0235">DNA replication</keyword>
<dbReference type="Pfam" id="PF00004">
    <property type="entry name" value="AAA"/>
    <property type="match status" value="1"/>
</dbReference>
<dbReference type="InterPro" id="IPR012178">
    <property type="entry name" value="RFC1"/>
</dbReference>
<keyword evidence="8" id="KW-1185">Reference proteome</keyword>
<evidence type="ECO:0000313" key="8">
    <source>
        <dbReference type="Proteomes" id="UP001530377"/>
    </source>
</evidence>
<dbReference type="FunFam" id="3.40.50.300:FF:000395">
    <property type="entry name" value="Replication factor C subunit 1"/>
    <property type="match status" value="1"/>
</dbReference>
<dbReference type="InterPro" id="IPR036420">
    <property type="entry name" value="BRCT_dom_sf"/>
</dbReference>
<dbReference type="GO" id="GO:0003689">
    <property type="term" value="F:DNA clamp loader activity"/>
    <property type="evidence" value="ECO:0007669"/>
    <property type="project" value="UniProtKB-UniRule"/>
</dbReference>
<feature type="compositionally biased region" description="Low complexity" evidence="5">
    <location>
        <begin position="1"/>
        <end position="18"/>
    </location>
</feature>
<keyword evidence="4" id="KW-0547">Nucleotide-binding</keyword>
<dbReference type="Gene3D" id="1.10.8.60">
    <property type="match status" value="1"/>
</dbReference>
<comment type="caution">
    <text evidence="7">The sequence shown here is derived from an EMBL/GenBank/DDBJ whole genome shotgun (WGS) entry which is preliminary data.</text>
</comment>
<dbReference type="InterPro" id="IPR003959">
    <property type="entry name" value="ATPase_AAA_core"/>
</dbReference>
<dbReference type="SUPFAM" id="SSF48019">
    <property type="entry name" value="post-AAA+ oligomerization domain-like"/>
    <property type="match status" value="1"/>
</dbReference>
<feature type="domain" description="AAA+ ATPase" evidence="6">
    <location>
        <begin position="444"/>
        <end position="594"/>
    </location>
</feature>
<name>A0ABD3R0U1_9STRA</name>
<dbReference type="PANTHER" id="PTHR23389">
    <property type="entry name" value="CHROMOSOME TRANSMISSION FIDELITY FACTOR 18"/>
    <property type="match status" value="1"/>
</dbReference>
<dbReference type="GO" id="GO:0005524">
    <property type="term" value="F:ATP binding"/>
    <property type="evidence" value="ECO:0007669"/>
    <property type="project" value="UniProtKB-UniRule"/>
</dbReference>
<evidence type="ECO:0000256" key="1">
    <source>
        <dbReference type="ARBA" id="ARBA00006116"/>
    </source>
</evidence>
<dbReference type="SUPFAM" id="SSF52113">
    <property type="entry name" value="BRCT domain"/>
    <property type="match status" value="1"/>
</dbReference>
<dbReference type="InterPro" id="IPR003593">
    <property type="entry name" value="AAA+_ATPase"/>
</dbReference>
<dbReference type="SUPFAM" id="SSF52540">
    <property type="entry name" value="P-loop containing nucleoside triphosphate hydrolases"/>
    <property type="match status" value="1"/>
</dbReference>